<dbReference type="InterPro" id="IPR000043">
    <property type="entry name" value="Adenosylhomocysteinase-like"/>
</dbReference>
<reference evidence="1" key="2">
    <citation type="journal article" date="2014" name="ISME J.">
        <title>Microbial stratification in low pH oxic and suboxic macroscopic growths along an acid mine drainage.</title>
        <authorList>
            <person name="Mendez-Garcia C."/>
            <person name="Mesa V."/>
            <person name="Sprenger R.R."/>
            <person name="Richter M."/>
            <person name="Diez M.S."/>
            <person name="Solano J."/>
            <person name="Bargiela R."/>
            <person name="Golyshina O.V."/>
            <person name="Manteca A."/>
            <person name="Ramos J.L."/>
            <person name="Gallego J.R."/>
            <person name="Llorente I."/>
            <person name="Martins Dos Santos V.A."/>
            <person name="Jensen O.N."/>
            <person name="Pelaez A.I."/>
            <person name="Sanchez J."/>
            <person name="Ferrer M."/>
        </authorList>
    </citation>
    <scope>NUCLEOTIDE SEQUENCE</scope>
</reference>
<dbReference type="Pfam" id="PF05221">
    <property type="entry name" value="AdoHcyase"/>
    <property type="match status" value="1"/>
</dbReference>
<dbReference type="SUPFAM" id="SSF52283">
    <property type="entry name" value="Formate/glycerate dehydrogenase catalytic domain-like"/>
    <property type="match status" value="1"/>
</dbReference>
<name>T1CV01_9ZZZZ</name>
<dbReference type="EMBL" id="AUZX01003527">
    <property type="protein sequence ID" value="EQD73665.1"/>
    <property type="molecule type" value="Genomic_DNA"/>
</dbReference>
<gene>
    <name evidence="1" type="ORF">B1A_04837</name>
</gene>
<dbReference type="Gene3D" id="3.40.50.1480">
    <property type="entry name" value="Adenosylhomocysteinase-like"/>
    <property type="match status" value="1"/>
</dbReference>
<dbReference type="AlphaFoldDB" id="T1CV01"/>
<protein>
    <submittedName>
        <fullName evidence="1">S-adenosyl-L-homocysteine hydrolase</fullName>
        <ecNumber evidence="1">3.3.1.1</ecNumber>
    </submittedName>
</protein>
<accession>T1CV01</accession>
<evidence type="ECO:0000313" key="1">
    <source>
        <dbReference type="EMBL" id="EQD73665.1"/>
    </source>
</evidence>
<dbReference type="EC" id="3.3.1.1" evidence="1"/>
<proteinExistence type="predicted"/>
<sequence>ILDDGGDATLLMHLGARAESDPRAIAKPASEEEESLFAAIGARLKADPKWYSERLGRIRGVTEETTTGVKR</sequence>
<organism evidence="1">
    <name type="scientific">mine drainage metagenome</name>
    <dbReference type="NCBI Taxonomy" id="410659"/>
    <lineage>
        <taxon>unclassified sequences</taxon>
        <taxon>metagenomes</taxon>
        <taxon>ecological metagenomes</taxon>
    </lineage>
</organism>
<feature type="non-terminal residue" evidence="1">
    <location>
        <position position="1"/>
    </location>
</feature>
<keyword evidence="1" id="KW-0378">Hydrolase</keyword>
<dbReference type="InterPro" id="IPR042172">
    <property type="entry name" value="Adenosylhomocyst_ase-like_sf"/>
</dbReference>
<dbReference type="GO" id="GO:0016787">
    <property type="term" value="F:hydrolase activity"/>
    <property type="evidence" value="ECO:0007669"/>
    <property type="project" value="UniProtKB-KW"/>
</dbReference>
<feature type="non-terminal residue" evidence="1">
    <location>
        <position position="71"/>
    </location>
</feature>
<reference evidence="1" key="1">
    <citation type="submission" date="2013-08" db="EMBL/GenBank/DDBJ databases">
        <authorList>
            <person name="Mendez C."/>
            <person name="Richter M."/>
            <person name="Ferrer M."/>
            <person name="Sanchez J."/>
        </authorList>
    </citation>
    <scope>NUCLEOTIDE SEQUENCE</scope>
</reference>
<comment type="caution">
    <text evidence="1">The sequence shown here is derived from an EMBL/GenBank/DDBJ whole genome shotgun (WGS) entry which is preliminary data.</text>
</comment>